<dbReference type="Proteomes" id="UP001589776">
    <property type="component" value="Unassembled WGS sequence"/>
</dbReference>
<dbReference type="InterPro" id="IPR001204">
    <property type="entry name" value="Phos_transporter"/>
</dbReference>
<comment type="caution">
    <text evidence="7">The sequence shown here is derived from an EMBL/GenBank/DDBJ whole genome shotgun (WGS) entry which is preliminary data.</text>
</comment>
<dbReference type="PANTHER" id="PTHR11101:SF80">
    <property type="entry name" value="PHOSPHATE TRANSPORTER"/>
    <property type="match status" value="1"/>
</dbReference>
<feature type="transmembrane region" description="Helical" evidence="6">
    <location>
        <begin position="110"/>
        <end position="130"/>
    </location>
</feature>
<evidence type="ECO:0000256" key="2">
    <source>
        <dbReference type="ARBA" id="ARBA00022448"/>
    </source>
</evidence>
<proteinExistence type="predicted"/>
<feature type="transmembrane region" description="Helical" evidence="6">
    <location>
        <begin position="306"/>
        <end position="331"/>
    </location>
</feature>
<dbReference type="Pfam" id="PF01384">
    <property type="entry name" value="PHO4"/>
    <property type="match status" value="1"/>
</dbReference>
<accession>A0ABV6DQA5</accession>
<feature type="transmembrane region" description="Helical" evidence="6">
    <location>
        <begin position="6"/>
        <end position="24"/>
    </location>
</feature>
<evidence type="ECO:0000256" key="1">
    <source>
        <dbReference type="ARBA" id="ARBA00004141"/>
    </source>
</evidence>
<evidence type="ECO:0000313" key="8">
    <source>
        <dbReference type="Proteomes" id="UP001589776"/>
    </source>
</evidence>
<dbReference type="PANTHER" id="PTHR11101">
    <property type="entry name" value="PHOSPHATE TRANSPORTER"/>
    <property type="match status" value="1"/>
</dbReference>
<dbReference type="RefSeq" id="WP_377472214.1">
    <property type="nucleotide sequence ID" value="NZ_JBHLWN010000077.1"/>
</dbReference>
<keyword evidence="3 6" id="KW-0812">Transmembrane</keyword>
<reference evidence="7 8" key="1">
    <citation type="submission" date="2024-09" db="EMBL/GenBank/DDBJ databases">
        <authorList>
            <person name="Sun Q."/>
            <person name="Mori K."/>
        </authorList>
    </citation>
    <scope>NUCLEOTIDE SEQUENCE [LARGE SCALE GENOMIC DNA]</scope>
    <source>
        <strain evidence="7 8">CCM 7759</strain>
    </source>
</reference>
<keyword evidence="4 6" id="KW-1133">Transmembrane helix</keyword>
<keyword evidence="8" id="KW-1185">Reference proteome</keyword>
<gene>
    <name evidence="7" type="ORF">ACFFK0_20555</name>
</gene>
<evidence type="ECO:0000256" key="5">
    <source>
        <dbReference type="ARBA" id="ARBA00023136"/>
    </source>
</evidence>
<keyword evidence="2" id="KW-0813">Transport</keyword>
<organism evidence="7 8">
    <name type="scientific">Paenibacillus chartarius</name>
    <dbReference type="NCBI Taxonomy" id="747481"/>
    <lineage>
        <taxon>Bacteria</taxon>
        <taxon>Bacillati</taxon>
        <taxon>Bacillota</taxon>
        <taxon>Bacilli</taxon>
        <taxon>Bacillales</taxon>
        <taxon>Paenibacillaceae</taxon>
        <taxon>Paenibacillus</taxon>
    </lineage>
</organism>
<sequence>MSTITIMLVIIVALALIFDFINGFHDTANAIATSISTRALSPKFAVIMAALLNFAGAVVSSNVAQTIGSKIADPSKLPNGPEIVIAALLSAIAWNLITWYFGIPSSSSHTLIGSMAGAVLAGAGTGAIHWDGFIRIIQILILSPIVAFAAGYLIMILLKFIILATGNTSRSKLNQLFRKLQIVSAVLLSFSHGGNDAQKAMGIIVFALVAAEMQSTLDVPLWVKLSAALAMGLGTSIGGWRIIKTVSRNLIKIEPVNGFASDLTSSIVIQTSTQLGMPLSTTHVISSSILGTGSALRFYDIKWVTVIRMVMTWIITIPISIALAYAIYYLLFVVL</sequence>
<feature type="transmembrane region" description="Helical" evidence="6">
    <location>
        <begin position="44"/>
        <end position="63"/>
    </location>
</feature>
<evidence type="ECO:0000313" key="7">
    <source>
        <dbReference type="EMBL" id="MFC0214802.1"/>
    </source>
</evidence>
<feature type="transmembrane region" description="Helical" evidence="6">
    <location>
        <begin position="83"/>
        <end position="103"/>
    </location>
</feature>
<dbReference type="EMBL" id="JBHLWN010000077">
    <property type="protein sequence ID" value="MFC0214802.1"/>
    <property type="molecule type" value="Genomic_DNA"/>
</dbReference>
<evidence type="ECO:0000256" key="4">
    <source>
        <dbReference type="ARBA" id="ARBA00022989"/>
    </source>
</evidence>
<evidence type="ECO:0000256" key="3">
    <source>
        <dbReference type="ARBA" id="ARBA00022692"/>
    </source>
</evidence>
<name>A0ABV6DQA5_9BACL</name>
<comment type="subcellular location">
    <subcellularLocation>
        <location evidence="1">Membrane</location>
        <topology evidence="1">Multi-pass membrane protein</topology>
    </subcellularLocation>
</comment>
<feature type="transmembrane region" description="Helical" evidence="6">
    <location>
        <begin position="136"/>
        <end position="161"/>
    </location>
</feature>
<evidence type="ECO:0000256" key="6">
    <source>
        <dbReference type="SAM" id="Phobius"/>
    </source>
</evidence>
<keyword evidence="5 6" id="KW-0472">Membrane</keyword>
<protein>
    <submittedName>
        <fullName evidence="7">Anion permease</fullName>
    </submittedName>
</protein>